<keyword evidence="1" id="KW-0472">Membrane</keyword>
<dbReference type="AlphaFoldDB" id="A0A413CV41"/>
<dbReference type="EMBL" id="QSAT01000011">
    <property type="protein sequence ID" value="RGW75519.1"/>
    <property type="molecule type" value="Genomic_DNA"/>
</dbReference>
<proteinExistence type="predicted"/>
<feature type="transmembrane region" description="Helical" evidence="1">
    <location>
        <begin position="64"/>
        <end position="84"/>
    </location>
</feature>
<name>A0A413CV41_9FIRM</name>
<protein>
    <submittedName>
        <fullName evidence="2">Uncharacterized protein</fullName>
    </submittedName>
</protein>
<accession>A0A413CV41</accession>
<feature type="transmembrane region" description="Helical" evidence="1">
    <location>
        <begin position="212"/>
        <end position="232"/>
    </location>
</feature>
<feature type="transmembrane region" description="Helical" evidence="1">
    <location>
        <begin position="186"/>
        <end position="206"/>
    </location>
</feature>
<sequence>MHLVCFLKCYNQRFFSNISNTTNLEYNKNDFKEKFLEAYSNSWALFLFICGFILRIFVSKGDLSFWQIVLYVIVLSILLIKIVFKYFLDAKVSKNDEKQVTYEELEELGIKIHKNSKLKNEENVHSSDRKINDSSNKNDLYLMKLNRALFLCKSIEYSDEKHIKNVNLYRTIKFNARQLYMTYKVAIIRLILTFIMFRMVVYIYAGVDDPKLETILSVFVFTLVLKLFDISFDKVDEGVRRVSKVEKELYEIALDIYDQLCLDQDDQDKRELKDYMERRFLNQK</sequence>
<dbReference type="Proteomes" id="UP000284651">
    <property type="component" value="Unassembled WGS sequence"/>
</dbReference>
<comment type="caution">
    <text evidence="2">The sequence shown here is derived from an EMBL/GenBank/DDBJ whole genome shotgun (WGS) entry which is preliminary data.</text>
</comment>
<evidence type="ECO:0000313" key="2">
    <source>
        <dbReference type="EMBL" id="RGW75519.1"/>
    </source>
</evidence>
<organism evidence="2 3">
    <name type="scientific">Holdemanella biformis</name>
    <dbReference type="NCBI Taxonomy" id="1735"/>
    <lineage>
        <taxon>Bacteria</taxon>
        <taxon>Bacillati</taxon>
        <taxon>Bacillota</taxon>
        <taxon>Erysipelotrichia</taxon>
        <taxon>Erysipelotrichales</taxon>
        <taxon>Erysipelotrichaceae</taxon>
        <taxon>Holdemanella</taxon>
    </lineage>
</organism>
<feature type="transmembrane region" description="Helical" evidence="1">
    <location>
        <begin position="38"/>
        <end position="58"/>
    </location>
</feature>
<gene>
    <name evidence="2" type="ORF">DWV56_04820</name>
</gene>
<keyword evidence="1" id="KW-1133">Transmembrane helix</keyword>
<reference evidence="2 3" key="1">
    <citation type="submission" date="2018-08" db="EMBL/GenBank/DDBJ databases">
        <title>A genome reference for cultivated species of the human gut microbiota.</title>
        <authorList>
            <person name="Zou Y."/>
            <person name="Xue W."/>
            <person name="Luo G."/>
        </authorList>
    </citation>
    <scope>NUCLEOTIDE SEQUENCE [LARGE SCALE GENOMIC DNA]</scope>
    <source>
        <strain evidence="2 3">AF10-31</strain>
    </source>
</reference>
<evidence type="ECO:0000313" key="3">
    <source>
        <dbReference type="Proteomes" id="UP000284651"/>
    </source>
</evidence>
<evidence type="ECO:0000256" key="1">
    <source>
        <dbReference type="SAM" id="Phobius"/>
    </source>
</evidence>
<keyword evidence="1" id="KW-0812">Transmembrane</keyword>